<dbReference type="RefSeq" id="XP_007511589.1">
    <property type="nucleotide sequence ID" value="XM_007511527.1"/>
</dbReference>
<dbReference type="STRING" id="41875.K8EYX2"/>
<proteinExistence type="predicted"/>
<dbReference type="GO" id="GO:0003755">
    <property type="term" value="F:peptidyl-prolyl cis-trans isomerase activity"/>
    <property type="evidence" value="ECO:0007669"/>
    <property type="project" value="InterPro"/>
</dbReference>
<organism evidence="3 4">
    <name type="scientific">Bathycoccus prasinos</name>
    <dbReference type="NCBI Taxonomy" id="41875"/>
    <lineage>
        <taxon>Eukaryota</taxon>
        <taxon>Viridiplantae</taxon>
        <taxon>Chlorophyta</taxon>
        <taxon>Mamiellophyceae</taxon>
        <taxon>Mamiellales</taxon>
        <taxon>Bathycoccaceae</taxon>
        <taxon>Bathycoccus</taxon>
    </lineage>
</organism>
<evidence type="ECO:0000313" key="4">
    <source>
        <dbReference type="Proteomes" id="UP000198341"/>
    </source>
</evidence>
<dbReference type="AlphaFoldDB" id="K8EYX2"/>
<sequence>MPSTFSLSPSAFFHTNALSLKKDRGGGGGKGETRRKRENLSKSNATVVVVATRTNFDERKSRRREALLVSFPSLTSAFVVFFSLLLNDADAKSVEEWSEEDEITSCAYFDIGLCESIVRAERALGGDAVCSVGDAEKIGRVKIGLYGKKCPDTEKMFRKLVESGAYDRTVFHDIRKGEFIAFGANGSKRLGQVSVPEGTFSAGERNADLTKASAFRGNHLKPGTVSLALSYDGSRTASPFDGNVYSEVIITTGPAPVPSLDGKNIIFGRVDRESLDVISKIASTPVFSPSSQVKAWNFVASRVGDERAATSKLVWTKPTKAVAIFQSGILEV</sequence>
<dbReference type="GeneID" id="19014370"/>
<dbReference type="eggNOG" id="KOG0865">
    <property type="taxonomic scope" value="Eukaryota"/>
</dbReference>
<dbReference type="OrthoDB" id="193499at2759"/>
<dbReference type="GO" id="GO:0009507">
    <property type="term" value="C:chloroplast"/>
    <property type="evidence" value="ECO:0007669"/>
    <property type="project" value="TreeGrafter"/>
</dbReference>
<dbReference type="InterPro" id="IPR002130">
    <property type="entry name" value="Cyclophilin-type_PPIase_dom"/>
</dbReference>
<evidence type="ECO:0000259" key="2">
    <source>
        <dbReference type="PROSITE" id="PS50072"/>
    </source>
</evidence>
<dbReference type="SUPFAM" id="SSF50891">
    <property type="entry name" value="Cyclophilin-like"/>
    <property type="match status" value="1"/>
</dbReference>
<dbReference type="KEGG" id="bpg:Bathy08g03910"/>
<dbReference type="EMBL" id="FO082271">
    <property type="protein sequence ID" value="CCO17710.1"/>
    <property type="molecule type" value="Genomic_DNA"/>
</dbReference>
<evidence type="ECO:0000313" key="3">
    <source>
        <dbReference type="EMBL" id="CCO17710.1"/>
    </source>
</evidence>
<dbReference type="PROSITE" id="PS50072">
    <property type="entry name" value="CSA_PPIASE_2"/>
    <property type="match status" value="1"/>
</dbReference>
<gene>
    <name evidence="3" type="ORF">Bathy08g03910</name>
</gene>
<name>K8EYX2_9CHLO</name>
<dbReference type="PANTHER" id="PTHR47875">
    <property type="entry name" value="PEPTIDYL-PROLYL CIS-TRANS ISOMERASE CYP28, CHLOROPLASTIC"/>
    <property type="match status" value="1"/>
</dbReference>
<dbReference type="InterPro" id="IPR044178">
    <property type="entry name" value="CYP28-like"/>
</dbReference>
<dbReference type="Proteomes" id="UP000198341">
    <property type="component" value="Chromosome 8"/>
</dbReference>
<accession>K8EYX2</accession>
<evidence type="ECO:0000256" key="1">
    <source>
        <dbReference type="SAM" id="MobiDB-lite"/>
    </source>
</evidence>
<dbReference type="Gene3D" id="2.40.100.10">
    <property type="entry name" value="Cyclophilin-like"/>
    <property type="match status" value="1"/>
</dbReference>
<feature type="domain" description="PPIase cyclophilin-type" evidence="2">
    <location>
        <begin position="136"/>
        <end position="329"/>
    </location>
</feature>
<dbReference type="InterPro" id="IPR029000">
    <property type="entry name" value="Cyclophilin-like_dom_sf"/>
</dbReference>
<keyword evidence="4" id="KW-1185">Reference proteome</keyword>
<reference evidence="3 4" key="1">
    <citation type="submission" date="2011-10" db="EMBL/GenBank/DDBJ databases">
        <authorList>
            <person name="Genoscope - CEA"/>
        </authorList>
    </citation>
    <scope>NUCLEOTIDE SEQUENCE [LARGE SCALE GENOMIC DNA]</scope>
    <source>
        <strain evidence="3 4">RCC 1105</strain>
    </source>
</reference>
<feature type="region of interest" description="Disordered" evidence="1">
    <location>
        <begin position="19"/>
        <end position="40"/>
    </location>
</feature>
<dbReference type="Pfam" id="PF00160">
    <property type="entry name" value="Pro_isomerase"/>
    <property type="match status" value="1"/>
</dbReference>
<dbReference type="PANTHER" id="PTHR47875:SF1">
    <property type="entry name" value="PEPTIDYL-PROLYL CIS-TRANS ISOMERASE CYP28, CHLOROPLASTIC"/>
    <property type="match status" value="1"/>
</dbReference>
<protein>
    <recommendedName>
        <fullName evidence="2">PPIase cyclophilin-type domain-containing protein</fullName>
    </recommendedName>
</protein>